<sequence>MKPRIGIIGLGDIAQKVYLPLLSAHPETVIAGIASRSSATVERLAAQYRTDRCYTLKELLDRKPDAVFVHTPTETHEEIVMACLRSGTAVYVDKPLSYDDEASRRMAQTALDRGVLLGVGFNRRFAPMYVKTKAWLEEAGGFDLAVASKHRTRLQPLPAKQTLYDDLIHMLDLLVWLGGDDYEVSEYRQRTDEEGRLLIGAGSLSWDRERTGQFSMVRRAGSDLEKLELHGSLRSAEVVNLEQAVWAEPGRNPETLAFGSWDTILERRGFAGIVNHYLSTLRRPEECTVRADRVLASHRLAQRLASG</sequence>
<evidence type="ECO:0000313" key="3">
    <source>
        <dbReference type="EMBL" id="MCZ8515666.1"/>
    </source>
</evidence>
<feature type="domain" description="Gfo/Idh/MocA-like oxidoreductase N-terminal" evidence="1">
    <location>
        <begin position="4"/>
        <end position="121"/>
    </location>
</feature>
<name>A0ABT4QFL9_9BACL</name>
<dbReference type="PANTHER" id="PTHR43708">
    <property type="entry name" value="CONSERVED EXPRESSED OXIDOREDUCTASE (EUROFUNG)"/>
    <property type="match status" value="1"/>
</dbReference>
<accession>A0ABT4QFL9</accession>
<keyword evidence="4" id="KW-1185">Reference proteome</keyword>
<dbReference type="InterPro" id="IPR036291">
    <property type="entry name" value="NAD(P)-bd_dom_sf"/>
</dbReference>
<reference evidence="3 4" key="1">
    <citation type="submission" date="2022-12" db="EMBL/GenBank/DDBJ databases">
        <title>Draft genome sequence of Paenibacillus sp. dW9.</title>
        <authorList>
            <person name="Choi E.-W."/>
            <person name="Kim D.-U."/>
        </authorList>
    </citation>
    <scope>NUCLEOTIDE SEQUENCE [LARGE SCALE GENOMIC DNA]</scope>
    <source>
        <strain evidence="4">dW9</strain>
    </source>
</reference>
<dbReference type="RefSeq" id="WP_269884190.1">
    <property type="nucleotide sequence ID" value="NZ_JAQAGZ010000018.1"/>
</dbReference>
<dbReference type="Gene3D" id="3.30.360.10">
    <property type="entry name" value="Dihydrodipicolinate Reductase, domain 2"/>
    <property type="match status" value="1"/>
</dbReference>
<evidence type="ECO:0000259" key="1">
    <source>
        <dbReference type="Pfam" id="PF01408"/>
    </source>
</evidence>
<feature type="domain" description="YceM-like C-terminal" evidence="2">
    <location>
        <begin position="127"/>
        <end position="243"/>
    </location>
</feature>
<dbReference type="Pfam" id="PF21378">
    <property type="entry name" value="YceM-like_C"/>
    <property type="match status" value="1"/>
</dbReference>
<dbReference type="Proteomes" id="UP001527882">
    <property type="component" value="Unassembled WGS sequence"/>
</dbReference>
<dbReference type="SUPFAM" id="SSF51735">
    <property type="entry name" value="NAD(P)-binding Rossmann-fold domains"/>
    <property type="match status" value="1"/>
</dbReference>
<dbReference type="PANTHER" id="PTHR43708:SF4">
    <property type="entry name" value="OXIDOREDUCTASE YCEM-RELATED"/>
    <property type="match status" value="1"/>
</dbReference>
<organism evidence="3 4">
    <name type="scientific">Paenibacillus gyeongsangnamensis</name>
    <dbReference type="NCBI Taxonomy" id="3388067"/>
    <lineage>
        <taxon>Bacteria</taxon>
        <taxon>Bacillati</taxon>
        <taxon>Bacillota</taxon>
        <taxon>Bacilli</taxon>
        <taxon>Bacillales</taxon>
        <taxon>Paenibacillaceae</taxon>
        <taxon>Paenibacillus</taxon>
    </lineage>
</organism>
<evidence type="ECO:0000259" key="2">
    <source>
        <dbReference type="Pfam" id="PF21378"/>
    </source>
</evidence>
<dbReference type="Pfam" id="PF01408">
    <property type="entry name" value="GFO_IDH_MocA"/>
    <property type="match status" value="1"/>
</dbReference>
<dbReference type="InterPro" id="IPR051317">
    <property type="entry name" value="Gfo/Idh/MocA_oxidoreduct"/>
</dbReference>
<dbReference type="Gene3D" id="3.40.50.720">
    <property type="entry name" value="NAD(P)-binding Rossmann-like Domain"/>
    <property type="match status" value="1"/>
</dbReference>
<dbReference type="InterPro" id="IPR000683">
    <property type="entry name" value="Gfo/Idh/MocA-like_OxRdtase_N"/>
</dbReference>
<dbReference type="EMBL" id="JAQAGZ010000018">
    <property type="protein sequence ID" value="MCZ8515666.1"/>
    <property type="molecule type" value="Genomic_DNA"/>
</dbReference>
<protein>
    <submittedName>
        <fullName evidence="3">Gfo/Idh/MocA family oxidoreductase</fullName>
    </submittedName>
</protein>
<proteinExistence type="predicted"/>
<evidence type="ECO:0000313" key="4">
    <source>
        <dbReference type="Proteomes" id="UP001527882"/>
    </source>
</evidence>
<dbReference type="InterPro" id="IPR048477">
    <property type="entry name" value="YceM-like_C"/>
</dbReference>
<gene>
    <name evidence="3" type="ORF">O9H85_25295</name>
</gene>
<comment type="caution">
    <text evidence="3">The sequence shown here is derived from an EMBL/GenBank/DDBJ whole genome shotgun (WGS) entry which is preliminary data.</text>
</comment>
<dbReference type="SUPFAM" id="SSF55347">
    <property type="entry name" value="Glyceraldehyde-3-phosphate dehydrogenase-like, C-terminal domain"/>
    <property type="match status" value="1"/>
</dbReference>